<feature type="region of interest" description="Disordered" evidence="2">
    <location>
        <begin position="443"/>
        <end position="484"/>
    </location>
</feature>
<feature type="coiled-coil region" evidence="1">
    <location>
        <begin position="176"/>
        <end position="203"/>
    </location>
</feature>
<evidence type="ECO:0000313" key="3">
    <source>
        <dbReference type="EnsemblPlants" id="PGSC0003DMT400089820"/>
    </source>
</evidence>
<dbReference type="InParanoid" id="M1DIZ9"/>
<feature type="compositionally biased region" description="Polar residues" evidence="2">
    <location>
        <begin position="133"/>
        <end position="144"/>
    </location>
</feature>
<dbReference type="Gramene" id="PGSC0003DMT400089820">
    <property type="protein sequence ID" value="PGSC0003DMT400089820"/>
    <property type="gene ID" value="PGSC0003DMG400039391"/>
</dbReference>
<reference evidence="3" key="2">
    <citation type="submission" date="2015-06" db="UniProtKB">
        <authorList>
            <consortium name="EnsemblPlants"/>
        </authorList>
    </citation>
    <scope>IDENTIFICATION</scope>
    <source>
        <strain evidence="3">DM1-3 516 R44</strain>
    </source>
</reference>
<accession>M1DIZ9</accession>
<feature type="region of interest" description="Disordered" evidence="2">
    <location>
        <begin position="133"/>
        <end position="160"/>
    </location>
</feature>
<dbReference type="PaxDb" id="4113-PGSC0003DMT400089820"/>
<dbReference type="AlphaFoldDB" id="M1DIZ9"/>
<dbReference type="Proteomes" id="UP000011115">
    <property type="component" value="Unassembled WGS sequence"/>
</dbReference>
<sequence length="560" mass="61739">MALLGESVSSSWDRFTTFITSVPNNRIDDESLKEYFYRGQDDNGKAVLDTIVGGSYGECTFVEITKKLDKISRNNKAWSTRKLDTGRSNFAVQSAPSQSVDDIRKEIVQVMTKLGLLLKHISRAAEKDRNYNRDNTYNQKNYGNRNDKAGPYVPPQNWESGNREVVGSMSQIEDTMQKMMKRFDLIDENVKEMQNNLSEALEQMPGYAKFMKDLVTKKRDVSFEDDDRLQHCSAIATRSLLQKKEDPGSDVSIEEWLGIDAPAAVMMNFEVDGIEDYDELVAALDRKKVCAEVYGPHRRSWVNPRTVNVVCRPQATKTLDIGLIRAEANVAAPCREPQVEVPSLGADLVEDVEQMHGEDLAPPAPIEDTATSHFLAANQAPSSSGATPFRLPAPTTNVSSFRMELASLRANLDTVLALPETEPKSASTAPVDNMVLDALFGDEMTPPTSSRHAGKLPRSSRAFDNTEVGRSSKRESQETKAARRASIIDEELRQQRIIVIGVGASSTVSTTNGAVRVQVSTTEGAKVVDMGTTKGDPSVDVGLRENGPTCLLIGLQRYVP</sequence>
<feature type="compositionally biased region" description="Basic and acidic residues" evidence="2">
    <location>
        <begin position="470"/>
        <end position="484"/>
    </location>
</feature>
<evidence type="ECO:0000256" key="1">
    <source>
        <dbReference type="SAM" id="Coils"/>
    </source>
</evidence>
<name>M1DIZ9_SOLTU</name>
<dbReference type="HOGENOM" id="CLU_486987_0_0_1"/>
<proteinExistence type="predicted"/>
<keyword evidence="4" id="KW-1185">Reference proteome</keyword>
<reference evidence="4" key="1">
    <citation type="journal article" date="2011" name="Nature">
        <title>Genome sequence and analysis of the tuber crop potato.</title>
        <authorList>
            <consortium name="The Potato Genome Sequencing Consortium"/>
        </authorList>
    </citation>
    <scope>NUCLEOTIDE SEQUENCE [LARGE SCALE GENOMIC DNA]</scope>
    <source>
        <strain evidence="4">cv. DM1-3 516 R44</strain>
    </source>
</reference>
<protein>
    <submittedName>
        <fullName evidence="3">Integrase core domain containing protein</fullName>
    </submittedName>
</protein>
<evidence type="ECO:0000313" key="4">
    <source>
        <dbReference type="Proteomes" id="UP000011115"/>
    </source>
</evidence>
<organism evidence="3 4">
    <name type="scientific">Solanum tuberosum</name>
    <name type="common">Potato</name>
    <dbReference type="NCBI Taxonomy" id="4113"/>
    <lineage>
        <taxon>Eukaryota</taxon>
        <taxon>Viridiplantae</taxon>
        <taxon>Streptophyta</taxon>
        <taxon>Embryophyta</taxon>
        <taxon>Tracheophyta</taxon>
        <taxon>Spermatophyta</taxon>
        <taxon>Magnoliopsida</taxon>
        <taxon>eudicotyledons</taxon>
        <taxon>Gunneridae</taxon>
        <taxon>Pentapetalae</taxon>
        <taxon>asterids</taxon>
        <taxon>lamiids</taxon>
        <taxon>Solanales</taxon>
        <taxon>Solanaceae</taxon>
        <taxon>Solanoideae</taxon>
        <taxon>Solaneae</taxon>
        <taxon>Solanum</taxon>
    </lineage>
</organism>
<evidence type="ECO:0000256" key="2">
    <source>
        <dbReference type="SAM" id="MobiDB-lite"/>
    </source>
</evidence>
<dbReference type="EnsemblPlants" id="PGSC0003DMT400089820">
    <property type="protein sequence ID" value="PGSC0003DMT400089820"/>
    <property type="gene ID" value="PGSC0003DMG400039391"/>
</dbReference>
<keyword evidence="1" id="KW-0175">Coiled coil</keyword>